<organism evidence="6 7">
    <name type="scientific">Stichopus japonicus</name>
    <name type="common">Sea cucumber</name>
    <dbReference type="NCBI Taxonomy" id="307972"/>
    <lineage>
        <taxon>Eukaryota</taxon>
        <taxon>Metazoa</taxon>
        <taxon>Echinodermata</taxon>
        <taxon>Eleutherozoa</taxon>
        <taxon>Echinozoa</taxon>
        <taxon>Holothuroidea</taxon>
        <taxon>Aspidochirotacea</taxon>
        <taxon>Aspidochirotida</taxon>
        <taxon>Stichopodidae</taxon>
        <taxon>Apostichopus</taxon>
    </lineage>
</organism>
<gene>
    <name evidence="6" type="ORF">BSL78_29755</name>
</gene>
<dbReference type="Pfam" id="PF12848">
    <property type="entry name" value="ABC_tran_Xtn"/>
    <property type="match status" value="1"/>
</dbReference>
<reference evidence="6 7" key="1">
    <citation type="journal article" date="2017" name="PLoS Biol.">
        <title>The sea cucumber genome provides insights into morphological evolution and visceral regeneration.</title>
        <authorList>
            <person name="Zhang X."/>
            <person name="Sun L."/>
            <person name="Yuan J."/>
            <person name="Sun Y."/>
            <person name="Gao Y."/>
            <person name="Zhang L."/>
            <person name="Li S."/>
            <person name="Dai H."/>
            <person name="Hamel J.F."/>
            <person name="Liu C."/>
            <person name="Yu Y."/>
            <person name="Liu S."/>
            <person name="Lin W."/>
            <person name="Guo K."/>
            <person name="Jin S."/>
            <person name="Xu P."/>
            <person name="Storey K.B."/>
            <person name="Huan P."/>
            <person name="Zhang T."/>
            <person name="Zhou Y."/>
            <person name="Zhang J."/>
            <person name="Lin C."/>
            <person name="Li X."/>
            <person name="Xing L."/>
            <person name="Huo D."/>
            <person name="Sun M."/>
            <person name="Wang L."/>
            <person name="Mercier A."/>
            <person name="Li F."/>
            <person name="Yang H."/>
            <person name="Xiang J."/>
        </authorList>
    </citation>
    <scope>NUCLEOTIDE SEQUENCE [LARGE SCALE GENOMIC DNA]</scope>
    <source>
        <strain evidence="6">Shaxun</strain>
        <tissue evidence="6">Muscle</tissue>
    </source>
</reference>
<dbReference type="OrthoDB" id="2110130at2759"/>
<comment type="caution">
    <text evidence="6">The sequence shown here is derived from an EMBL/GenBank/DDBJ whole genome shotgun (WGS) entry which is preliminary data.</text>
</comment>
<comment type="similarity">
    <text evidence="1">Belongs to the ABC transporter superfamily. ABCF family. EF3 subfamily.</text>
</comment>
<dbReference type="PANTHER" id="PTHR19211:SF15">
    <property type="entry name" value="ATP-BINDING CASSETTE SUB-FAMILY F MEMBER 2"/>
    <property type="match status" value="1"/>
</dbReference>
<dbReference type="InterPro" id="IPR032781">
    <property type="entry name" value="ABC_tran_Xtn"/>
</dbReference>
<evidence type="ECO:0000256" key="1">
    <source>
        <dbReference type="ARBA" id="ARBA00011054"/>
    </source>
</evidence>
<evidence type="ECO:0000259" key="5">
    <source>
        <dbReference type="Pfam" id="PF12848"/>
    </source>
</evidence>
<sequence length="224" mass="25254">MIFPTGKSTLLSALGRRELEIPRHVDIFHLTREMEASDKTALESVKEVDQEKMRLEKEAEELAHVEGPGKSNGGVCIGVNIEEWISPMLGGGGEVGVWKAEERLMDIYERLDDLEADTAEMRAAGNYDSYVKTRSELEENQMKRYQWEQDQITHMKTYIARFGHGSAKLARQAQSKEKTLGKMVAGDSPRRSSDKTISFYFPDCGTVPPPLSWYRMSASSTQTT</sequence>
<dbReference type="GO" id="GO:0005524">
    <property type="term" value="F:ATP binding"/>
    <property type="evidence" value="ECO:0007669"/>
    <property type="project" value="UniProtKB-KW"/>
</dbReference>
<evidence type="ECO:0000313" key="6">
    <source>
        <dbReference type="EMBL" id="PIK33429.1"/>
    </source>
</evidence>
<name>A0A2G8JCJ8_STIJA</name>
<dbReference type="Proteomes" id="UP000230750">
    <property type="component" value="Unassembled WGS sequence"/>
</dbReference>
<dbReference type="InterPro" id="IPR050611">
    <property type="entry name" value="ABCF"/>
</dbReference>
<dbReference type="EMBL" id="MRZV01002565">
    <property type="protein sequence ID" value="PIK33429.1"/>
    <property type="molecule type" value="Genomic_DNA"/>
</dbReference>
<dbReference type="AlphaFoldDB" id="A0A2G8JCJ8"/>
<feature type="domain" description="ABC-transporter extension" evidence="5">
    <location>
        <begin position="125"/>
        <end position="199"/>
    </location>
</feature>
<keyword evidence="4 6" id="KW-0067">ATP-binding</keyword>
<evidence type="ECO:0000313" key="7">
    <source>
        <dbReference type="Proteomes" id="UP000230750"/>
    </source>
</evidence>
<keyword evidence="2" id="KW-0677">Repeat</keyword>
<protein>
    <submittedName>
        <fullName evidence="6">Putative ATP-binding cassette sub-family F member 2</fullName>
    </submittedName>
</protein>
<keyword evidence="3" id="KW-0547">Nucleotide-binding</keyword>
<keyword evidence="7" id="KW-1185">Reference proteome</keyword>
<evidence type="ECO:0000256" key="3">
    <source>
        <dbReference type="ARBA" id="ARBA00022741"/>
    </source>
</evidence>
<dbReference type="STRING" id="307972.A0A2G8JCJ8"/>
<accession>A0A2G8JCJ8</accession>
<feature type="non-terminal residue" evidence="6">
    <location>
        <position position="224"/>
    </location>
</feature>
<evidence type="ECO:0000256" key="4">
    <source>
        <dbReference type="ARBA" id="ARBA00022840"/>
    </source>
</evidence>
<proteinExistence type="inferred from homology"/>
<dbReference type="PANTHER" id="PTHR19211">
    <property type="entry name" value="ATP-BINDING TRANSPORT PROTEIN-RELATED"/>
    <property type="match status" value="1"/>
</dbReference>
<evidence type="ECO:0000256" key="2">
    <source>
        <dbReference type="ARBA" id="ARBA00022737"/>
    </source>
</evidence>